<evidence type="ECO:0000256" key="2">
    <source>
        <dbReference type="SAM" id="SignalP"/>
    </source>
</evidence>
<keyword evidence="4" id="KW-1185">Reference proteome</keyword>
<dbReference type="STRING" id="35756.GCA_001044155_02213"/>
<feature type="compositionally biased region" description="Acidic residues" evidence="1">
    <location>
        <begin position="42"/>
        <end position="64"/>
    </location>
</feature>
<reference evidence="3 4" key="1">
    <citation type="submission" date="2018-06" db="EMBL/GenBank/DDBJ databases">
        <authorList>
            <consortium name="Pathogen Informatics"/>
            <person name="Doyle S."/>
        </authorList>
    </citation>
    <scope>NUCLEOTIDE SEQUENCE [LARGE SCALE GENOMIC DNA]</scope>
    <source>
        <strain evidence="3 4">NCTC11862</strain>
    </source>
</reference>
<dbReference type="RefSeq" id="WP_018580891.1">
    <property type="nucleotide sequence ID" value="NZ_LDYD01000008.1"/>
</dbReference>
<dbReference type="OrthoDB" id="4409826at2"/>
<name>A0A376CPH6_9CORY</name>
<evidence type="ECO:0008006" key="5">
    <source>
        <dbReference type="Google" id="ProtNLM"/>
    </source>
</evidence>
<protein>
    <recommendedName>
        <fullName evidence="5">Secreted protein</fullName>
    </recommendedName>
</protein>
<feature type="chain" id="PRO_5038376205" description="Secreted protein" evidence="2">
    <location>
        <begin position="21"/>
        <end position="284"/>
    </location>
</feature>
<gene>
    <name evidence="3" type="ORF">NCTC11862_01991</name>
</gene>
<evidence type="ECO:0000313" key="4">
    <source>
        <dbReference type="Proteomes" id="UP000254467"/>
    </source>
</evidence>
<proteinExistence type="predicted"/>
<dbReference type="AlphaFoldDB" id="A0A376CPH6"/>
<feature type="compositionally biased region" description="Basic and acidic residues" evidence="1">
    <location>
        <begin position="263"/>
        <end position="273"/>
    </location>
</feature>
<feature type="signal peptide" evidence="2">
    <location>
        <begin position="1"/>
        <end position="20"/>
    </location>
</feature>
<feature type="region of interest" description="Disordered" evidence="1">
    <location>
        <begin position="25"/>
        <end position="65"/>
    </location>
</feature>
<dbReference type="EMBL" id="UFXQ01000001">
    <property type="protein sequence ID" value="STC70182.1"/>
    <property type="molecule type" value="Genomic_DNA"/>
</dbReference>
<feature type="region of interest" description="Disordered" evidence="1">
    <location>
        <begin position="263"/>
        <end position="284"/>
    </location>
</feature>
<sequence length="284" mass="30752">MTSNLRALAVLSLLTPVALVGCSATQDPEAEPSPEVFTTVAEDTEAQDEAEEETTEPETAEDPDIERFALAKDIYAVKVPGYGACTVDLVADSMFCRVDDPEDFNFPSATSMHDPVVGFYPDPDGDPAPFEQAEELHRGEIVNIGGTILSHNDNGTIRVDRGPHWFALVDGQPVLGESPYSLPEPPISDGPAHMGEVCGQVTIGEDIRLNITALNDETLCPAARDAVTAYIHDHRGEGEWTSPDGWECSRDYAFPAEEVRPEDRFPTCKHPDDGAAAAVSMKWP</sequence>
<evidence type="ECO:0000313" key="3">
    <source>
        <dbReference type="EMBL" id="STC70182.1"/>
    </source>
</evidence>
<evidence type="ECO:0000256" key="1">
    <source>
        <dbReference type="SAM" id="MobiDB-lite"/>
    </source>
</evidence>
<dbReference type="Proteomes" id="UP000254467">
    <property type="component" value="Unassembled WGS sequence"/>
</dbReference>
<organism evidence="3 4">
    <name type="scientific">Corynebacterium pilosum</name>
    <dbReference type="NCBI Taxonomy" id="35756"/>
    <lineage>
        <taxon>Bacteria</taxon>
        <taxon>Bacillati</taxon>
        <taxon>Actinomycetota</taxon>
        <taxon>Actinomycetes</taxon>
        <taxon>Mycobacteriales</taxon>
        <taxon>Corynebacteriaceae</taxon>
        <taxon>Corynebacterium</taxon>
    </lineage>
</organism>
<accession>A0A376CPH6</accession>
<keyword evidence="2" id="KW-0732">Signal</keyword>
<dbReference type="PROSITE" id="PS51257">
    <property type="entry name" value="PROKAR_LIPOPROTEIN"/>
    <property type="match status" value="1"/>
</dbReference>